<evidence type="ECO:0000259" key="3">
    <source>
        <dbReference type="PROSITE" id="PS51186"/>
    </source>
</evidence>
<name>A0A4Y8L6A2_9BACT</name>
<protein>
    <submittedName>
        <fullName evidence="4">GNAT family N-acetyltransferase</fullName>
    </submittedName>
</protein>
<feature type="domain" description="N-acetyltransferase" evidence="3">
    <location>
        <begin position="4"/>
        <end position="154"/>
    </location>
</feature>
<dbReference type="InterPro" id="IPR050832">
    <property type="entry name" value="Bact_Acetyltransf"/>
</dbReference>
<dbReference type="RefSeq" id="WP_134436416.1">
    <property type="nucleotide sequence ID" value="NZ_SOML01000006.1"/>
</dbReference>
<dbReference type="GO" id="GO:0016747">
    <property type="term" value="F:acyltransferase activity, transferring groups other than amino-acyl groups"/>
    <property type="evidence" value="ECO:0007669"/>
    <property type="project" value="InterPro"/>
</dbReference>
<evidence type="ECO:0000256" key="2">
    <source>
        <dbReference type="ARBA" id="ARBA00023315"/>
    </source>
</evidence>
<dbReference type="SUPFAM" id="SSF55729">
    <property type="entry name" value="Acyl-CoA N-acyltransferases (Nat)"/>
    <property type="match status" value="1"/>
</dbReference>
<evidence type="ECO:0000313" key="5">
    <source>
        <dbReference type="Proteomes" id="UP000297861"/>
    </source>
</evidence>
<dbReference type="EMBL" id="SOML01000006">
    <property type="protein sequence ID" value="TFD96016.1"/>
    <property type="molecule type" value="Genomic_DNA"/>
</dbReference>
<dbReference type="Proteomes" id="UP000297861">
    <property type="component" value="Unassembled WGS sequence"/>
</dbReference>
<keyword evidence="2" id="KW-0012">Acyltransferase</keyword>
<organism evidence="4 5">
    <name type="scientific">Dysgonomonas capnocytophagoides</name>
    <dbReference type="NCBI Taxonomy" id="45254"/>
    <lineage>
        <taxon>Bacteria</taxon>
        <taxon>Pseudomonadati</taxon>
        <taxon>Bacteroidota</taxon>
        <taxon>Bacteroidia</taxon>
        <taxon>Bacteroidales</taxon>
        <taxon>Dysgonomonadaceae</taxon>
        <taxon>Dysgonomonas</taxon>
    </lineage>
</organism>
<dbReference type="OrthoDB" id="1431064at2"/>
<dbReference type="Gene3D" id="3.40.630.30">
    <property type="match status" value="1"/>
</dbReference>
<dbReference type="Pfam" id="PF00583">
    <property type="entry name" value="Acetyltransf_1"/>
    <property type="match status" value="1"/>
</dbReference>
<reference evidence="4 5" key="1">
    <citation type="submission" date="2019-03" db="EMBL/GenBank/DDBJ databases">
        <title>San Antonio Military Medical Center submission to MRSN (WRAIR), pending publication.</title>
        <authorList>
            <person name="Blyth D.M."/>
            <person name="Mccarthy S.L."/>
            <person name="Schall S.E."/>
            <person name="Stam J.A."/>
            <person name="Ong A.C."/>
            <person name="Mcgann P.T."/>
        </authorList>
    </citation>
    <scope>NUCLEOTIDE SEQUENCE [LARGE SCALE GENOMIC DNA]</scope>
    <source>
        <strain evidence="4 5">MRSN571793</strain>
    </source>
</reference>
<dbReference type="InterPro" id="IPR016181">
    <property type="entry name" value="Acyl_CoA_acyltransferase"/>
</dbReference>
<gene>
    <name evidence="4" type="ORF">E2605_10500</name>
</gene>
<dbReference type="PANTHER" id="PTHR43877:SF2">
    <property type="entry name" value="AMINOALKYLPHOSPHONATE N-ACETYLTRANSFERASE-RELATED"/>
    <property type="match status" value="1"/>
</dbReference>
<dbReference type="PROSITE" id="PS51186">
    <property type="entry name" value="GNAT"/>
    <property type="match status" value="1"/>
</dbReference>
<evidence type="ECO:0000256" key="1">
    <source>
        <dbReference type="ARBA" id="ARBA00022679"/>
    </source>
</evidence>
<comment type="caution">
    <text evidence="4">The sequence shown here is derived from an EMBL/GenBank/DDBJ whole genome shotgun (WGS) entry which is preliminary data.</text>
</comment>
<proteinExistence type="predicted"/>
<dbReference type="InterPro" id="IPR000182">
    <property type="entry name" value="GNAT_dom"/>
</dbReference>
<dbReference type="PANTHER" id="PTHR43877">
    <property type="entry name" value="AMINOALKYLPHOSPHONATE N-ACETYLTRANSFERASE-RELATED-RELATED"/>
    <property type="match status" value="1"/>
</dbReference>
<accession>A0A4Y8L6A2</accession>
<dbReference type="CDD" id="cd04301">
    <property type="entry name" value="NAT_SF"/>
    <property type="match status" value="1"/>
</dbReference>
<keyword evidence="1 4" id="KW-0808">Transferase</keyword>
<dbReference type="AlphaFoldDB" id="A0A4Y8L6A2"/>
<evidence type="ECO:0000313" key="4">
    <source>
        <dbReference type="EMBL" id="TFD96016.1"/>
    </source>
</evidence>
<dbReference type="STRING" id="1121485.GCA_000426485_00432"/>
<sequence length="154" mass="17676">MEQIEIKLYKAEYKEDFIRLNTEWITTFFRLEDSDIYTLNHVEEYIIDQGGQVFFALVDGQVKGCCSLIHHPKEDTYELAKMAVSPSAQGLGLGRKLGETIIEYAKSKGIKQIFLEGNTQLEASIILYRKLGFEEVSISHAAYDRCNIMMKLKL</sequence>
<keyword evidence="5" id="KW-1185">Reference proteome</keyword>